<dbReference type="Gene3D" id="3.40.50.10540">
    <property type="entry name" value="Crotonobetainyl-coa:carnitine coa-transferase, domain 1"/>
    <property type="match status" value="1"/>
</dbReference>
<dbReference type="Gene3D" id="3.30.1540.10">
    <property type="entry name" value="formyl-coa transferase, domain 3"/>
    <property type="match status" value="1"/>
</dbReference>
<evidence type="ECO:0000313" key="3">
    <source>
        <dbReference type="Proteomes" id="UP001143463"/>
    </source>
</evidence>
<dbReference type="InterPro" id="IPR050483">
    <property type="entry name" value="CoA-transferase_III_domain"/>
</dbReference>
<evidence type="ECO:0000313" key="2">
    <source>
        <dbReference type="EMBL" id="GLL14034.1"/>
    </source>
</evidence>
<organism evidence="2 3">
    <name type="scientific">Pseudonocardia halophobica</name>
    <dbReference type="NCBI Taxonomy" id="29401"/>
    <lineage>
        <taxon>Bacteria</taxon>
        <taxon>Bacillati</taxon>
        <taxon>Actinomycetota</taxon>
        <taxon>Actinomycetes</taxon>
        <taxon>Pseudonocardiales</taxon>
        <taxon>Pseudonocardiaceae</taxon>
        <taxon>Pseudonocardia</taxon>
    </lineage>
</organism>
<dbReference type="InterPro" id="IPR044855">
    <property type="entry name" value="CoA-Trfase_III_dom3_sf"/>
</dbReference>
<dbReference type="InterPro" id="IPR023606">
    <property type="entry name" value="CoA-Trfase_III_dom_1_sf"/>
</dbReference>
<name>A0A9W6LBH5_9PSEU</name>
<reference evidence="2" key="1">
    <citation type="journal article" date="2014" name="Int. J. Syst. Evol. Microbiol.">
        <title>Complete genome sequence of Corynebacterium casei LMG S-19264T (=DSM 44701T), isolated from a smear-ripened cheese.</title>
        <authorList>
            <consortium name="US DOE Joint Genome Institute (JGI-PGF)"/>
            <person name="Walter F."/>
            <person name="Albersmeier A."/>
            <person name="Kalinowski J."/>
            <person name="Ruckert C."/>
        </authorList>
    </citation>
    <scope>NUCLEOTIDE SEQUENCE</scope>
    <source>
        <strain evidence="2">VKM Ac-1069</strain>
    </source>
</reference>
<protein>
    <submittedName>
        <fullName evidence="2">CoA transferase</fullName>
    </submittedName>
</protein>
<dbReference type="RefSeq" id="WP_037051340.1">
    <property type="nucleotide sequence ID" value="NZ_BAAAUZ010000064.1"/>
</dbReference>
<proteinExistence type="predicted"/>
<evidence type="ECO:0000256" key="1">
    <source>
        <dbReference type="ARBA" id="ARBA00022679"/>
    </source>
</evidence>
<gene>
    <name evidence="2" type="ORF">GCM10017577_51790</name>
</gene>
<dbReference type="InterPro" id="IPR003673">
    <property type="entry name" value="CoA-Trfase_fam_III"/>
</dbReference>
<dbReference type="EMBL" id="BSFQ01000027">
    <property type="protein sequence ID" value="GLL14034.1"/>
    <property type="molecule type" value="Genomic_DNA"/>
</dbReference>
<dbReference type="PANTHER" id="PTHR48207:SF3">
    <property type="entry name" value="SUCCINATE--HYDROXYMETHYLGLUTARATE COA-TRANSFERASE"/>
    <property type="match status" value="1"/>
</dbReference>
<sequence length="408" mass="43422">MQVSHSDPRGSLTGVRVVDLSRVLAGPLCSQMLADHGAQVVKVEPPAGDDTRAWGPPFVGENMSAYFSALNRNKANLCLDLSVAEGQAVLADLLRDADVLVENFKSGTLGRWGFAEETLRERYPRLVHCRITGFGVDGPMGAMPGYDAVVQAYSGLMSINGEEEGPPLRIGVPVVDMVTGAYAATGILLALLDRARTGLGQLVDSTLIDTAVSLLHPHSSAHLADGRIPARTGSAHPTIAPYDTFPAADGPIFIGVGNDQQFRRFLAVLGADHLAEDPRFSTNADRLANLGELRPLLDECVCRYDRHSLAKELLAQGVPASAVNNVAEALSDPHVLHRRMVAEENGEPVVGIPIKLSRSPGSIRAAPRDRGADTRRVLAGLGYSTERVDALVNAGVAQVPRAEVDHPL</sequence>
<dbReference type="AlphaFoldDB" id="A0A9W6LBH5"/>
<dbReference type="GO" id="GO:0008410">
    <property type="term" value="F:CoA-transferase activity"/>
    <property type="evidence" value="ECO:0007669"/>
    <property type="project" value="TreeGrafter"/>
</dbReference>
<dbReference type="Proteomes" id="UP001143463">
    <property type="component" value="Unassembled WGS sequence"/>
</dbReference>
<keyword evidence="3" id="KW-1185">Reference proteome</keyword>
<dbReference type="SUPFAM" id="SSF89796">
    <property type="entry name" value="CoA-transferase family III (CaiB/BaiF)"/>
    <property type="match status" value="1"/>
</dbReference>
<dbReference type="Pfam" id="PF02515">
    <property type="entry name" value="CoA_transf_3"/>
    <property type="match status" value="1"/>
</dbReference>
<accession>A0A9W6LBH5</accession>
<dbReference type="PANTHER" id="PTHR48207">
    <property type="entry name" value="SUCCINATE--HYDROXYMETHYLGLUTARATE COA-TRANSFERASE"/>
    <property type="match status" value="1"/>
</dbReference>
<comment type="caution">
    <text evidence="2">The sequence shown here is derived from an EMBL/GenBank/DDBJ whole genome shotgun (WGS) entry which is preliminary data.</text>
</comment>
<reference evidence="2" key="2">
    <citation type="submission" date="2023-01" db="EMBL/GenBank/DDBJ databases">
        <authorList>
            <person name="Sun Q."/>
            <person name="Evtushenko L."/>
        </authorList>
    </citation>
    <scope>NUCLEOTIDE SEQUENCE</scope>
    <source>
        <strain evidence="2">VKM Ac-1069</strain>
    </source>
</reference>
<keyword evidence="1 2" id="KW-0808">Transferase</keyword>